<name>F8ESY9_ZYMMT</name>
<dbReference type="RefSeq" id="WP_013934289.1">
    <property type="nucleotide sequence ID" value="NC_015709.1"/>
</dbReference>
<sequence>MAQVDVMIGGRSHQLACRDGDESRLRFLANIVDGEVAKISEQLNVAGDTRRILLAALLLADKNEDIKSMFEKLQAKNEQLEQQLQNQKQALDHSEKARITQKEERNQIAVQIEEYVERIENIVNRLDEEAHAS</sequence>
<evidence type="ECO:0000256" key="1">
    <source>
        <dbReference type="SAM" id="MobiDB-lite"/>
    </source>
</evidence>
<organism evidence="2 3">
    <name type="scientific">Zymomonas mobilis subsp. pomaceae (strain ATCC 29192 / DSM 22645 / JCM 10191 / CCUG 17912 / NBRC 13757 / NCIMB 11200 / NRRL B-4491 / Barker I)</name>
    <dbReference type="NCBI Taxonomy" id="579138"/>
    <lineage>
        <taxon>Bacteria</taxon>
        <taxon>Pseudomonadati</taxon>
        <taxon>Pseudomonadota</taxon>
        <taxon>Alphaproteobacteria</taxon>
        <taxon>Sphingomonadales</taxon>
        <taxon>Zymomonadaceae</taxon>
        <taxon>Zymomonas</taxon>
    </lineage>
</organism>
<accession>F8ESY9</accession>
<dbReference type="Pfam" id="PF05164">
    <property type="entry name" value="ZapA"/>
    <property type="match status" value="1"/>
</dbReference>
<dbReference type="Gene3D" id="3.30.160.880">
    <property type="entry name" value="Cell division protein ZapA protomer, N-terminal domain"/>
    <property type="match status" value="1"/>
</dbReference>
<dbReference type="SUPFAM" id="SSF102829">
    <property type="entry name" value="Cell division protein ZapA-like"/>
    <property type="match status" value="1"/>
</dbReference>
<protein>
    <recommendedName>
        <fullName evidence="4">Cell division protein ZapA</fullName>
    </recommendedName>
</protein>
<dbReference type="InterPro" id="IPR036192">
    <property type="entry name" value="Cell_div_ZapA-like_sf"/>
</dbReference>
<dbReference type="HOGENOM" id="CLU_133828_2_0_5"/>
<dbReference type="PATRIC" id="fig|579138.3.peg.1053"/>
<evidence type="ECO:0000313" key="3">
    <source>
        <dbReference type="Proteomes" id="UP000000491"/>
    </source>
</evidence>
<dbReference type="KEGG" id="zmp:Zymop_0994"/>
<dbReference type="STRING" id="579138.Zymop_0994"/>
<feature type="compositionally biased region" description="Basic and acidic residues" evidence="1">
    <location>
        <begin position="90"/>
        <end position="103"/>
    </location>
</feature>
<dbReference type="InterPro" id="IPR007838">
    <property type="entry name" value="Cell_div_ZapA-like"/>
</dbReference>
<dbReference type="Proteomes" id="UP000000491">
    <property type="component" value="Chromosome"/>
</dbReference>
<evidence type="ECO:0000313" key="2">
    <source>
        <dbReference type="EMBL" id="AEI37893.1"/>
    </source>
</evidence>
<dbReference type="EMBL" id="CP002865">
    <property type="protein sequence ID" value="AEI37893.1"/>
    <property type="molecule type" value="Genomic_DNA"/>
</dbReference>
<feature type="region of interest" description="Disordered" evidence="1">
    <location>
        <begin position="84"/>
        <end position="103"/>
    </location>
</feature>
<evidence type="ECO:0008006" key="4">
    <source>
        <dbReference type="Google" id="ProtNLM"/>
    </source>
</evidence>
<gene>
    <name evidence="2" type="ordered locus">Zymop_0994</name>
</gene>
<proteinExistence type="predicted"/>
<reference evidence="2 3" key="1">
    <citation type="journal article" date="2011" name="J. Bacteriol.">
        <title>Genome sequence of the ethanol-producing Zymomonas mobilis subsp. pomaceae lectotype strain ATCC 29192.</title>
        <authorList>
            <person name="Kouvelis V.N."/>
            <person name="Davenport K.W."/>
            <person name="Brettin T.S."/>
            <person name="Bruce D."/>
            <person name="Detter C."/>
            <person name="Han C.S."/>
            <person name="Nolan M."/>
            <person name="Tapia R."/>
            <person name="Damoulaki A."/>
            <person name="Kyrpides N.C."/>
            <person name="Typas M.A."/>
            <person name="Pappas K.M."/>
        </authorList>
    </citation>
    <scope>NUCLEOTIDE SEQUENCE [LARGE SCALE GENOMIC DNA]</scope>
    <source>
        <strain evidence="3">ATCC 29192 / DSM 22645 / JCM 10191 / CCUG 17912 / NBRC 13757 / NCIMB 11200 / NRRL B-4491 / Barker I</strain>
    </source>
</reference>
<dbReference type="eggNOG" id="COG3027">
    <property type="taxonomic scope" value="Bacteria"/>
</dbReference>
<dbReference type="AlphaFoldDB" id="F8ESY9"/>
<dbReference type="InterPro" id="IPR042233">
    <property type="entry name" value="Cell_div_ZapA_N"/>
</dbReference>